<dbReference type="InterPro" id="IPR017972">
    <property type="entry name" value="Cyt_P450_CS"/>
</dbReference>
<name>A0AAD7PZQ8_QUISA</name>
<dbReference type="PROSITE" id="PS00086">
    <property type="entry name" value="CYTOCHROME_P450"/>
    <property type="match status" value="1"/>
</dbReference>
<reference evidence="8" key="1">
    <citation type="journal article" date="2023" name="Science">
        <title>Elucidation of the pathway for biosynthesis of saponin adjuvants from the soapbark tree.</title>
        <authorList>
            <person name="Reed J."/>
            <person name="Orme A."/>
            <person name="El-Demerdash A."/>
            <person name="Owen C."/>
            <person name="Martin L.B.B."/>
            <person name="Misra R.C."/>
            <person name="Kikuchi S."/>
            <person name="Rejzek M."/>
            <person name="Martin A.C."/>
            <person name="Harkess A."/>
            <person name="Leebens-Mack J."/>
            <person name="Louveau T."/>
            <person name="Stephenson M.J."/>
            <person name="Osbourn A."/>
        </authorList>
    </citation>
    <scope>NUCLEOTIDE SEQUENCE</scope>
    <source>
        <strain evidence="8">S10</strain>
    </source>
</reference>
<dbReference type="PANTHER" id="PTHR47950">
    <property type="entry name" value="CYTOCHROME P450, FAMILY 76, SUBFAMILY C, POLYPEPTIDE 5-RELATED"/>
    <property type="match status" value="1"/>
</dbReference>
<dbReference type="GO" id="GO:0016705">
    <property type="term" value="F:oxidoreductase activity, acting on paired donors, with incorporation or reduction of molecular oxygen"/>
    <property type="evidence" value="ECO:0007669"/>
    <property type="project" value="InterPro"/>
</dbReference>
<evidence type="ECO:0000256" key="4">
    <source>
        <dbReference type="ARBA" id="ARBA00023004"/>
    </source>
</evidence>
<dbReference type="KEGG" id="qsa:O6P43_010018"/>
<dbReference type="PRINTS" id="PR00385">
    <property type="entry name" value="P450"/>
</dbReference>
<keyword evidence="3 6" id="KW-0560">Oxidoreductase</keyword>
<keyword evidence="9" id="KW-1185">Reference proteome</keyword>
<dbReference type="InterPro" id="IPR036396">
    <property type="entry name" value="Cyt_P450_sf"/>
</dbReference>
<evidence type="ECO:0000313" key="8">
    <source>
        <dbReference type="EMBL" id="KAJ7972076.1"/>
    </source>
</evidence>
<accession>A0AAD7PZQ8</accession>
<feature type="transmembrane region" description="Helical" evidence="7">
    <location>
        <begin position="6"/>
        <end position="23"/>
    </location>
</feature>
<evidence type="ECO:0000313" key="9">
    <source>
        <dbReference type="Proteomes" id="UP001163823"/>
    </source>
</evidence>
<evidence type="ECO:0000256" key="5">
    <source>
        <dbReference type="PIRSR" id="PIRSR602401-1"/>
    </source>
</evidence>
<keyword evidence="2 5" id="KW-0479">Metal-binding</keyword>
<evidence type="ECO:0000256" key="3">
    <source>
        <dbReference type="ARBA" id="ARBA00023002"/>
    </source>
</evidence>
<feature type="binding site" description="axial binding residue" evidence="5">
    <location>
        <position position="438"/>
    </location>
    <ligand>
        <name>heme</name>
        <dbReference type="ChEBI" id="CHEBI:30413"/>
    </ligand>
    <ligandPart>
        <name>Fe</name>
        <dbReference type="ChEBI" id="CHEBI:18248"/>
    </ligandPart>
</feature>
<dbReference type="GO" id="GO:0020037">
    <property type="term" value="F:heme binding"/>
    <property type="evidence" value="ECO:0007669"/>
    <property type="project" value="InterPro"/>
</dbReference>
<comment type="caution">
    <text evidence="8">The sequence shown here is derived from an EMBL/GenBank/DDBJ whole genome shotgun (WGS) entry which is preliminary data.</text>
</comment>
<comment type="cofactor">
    <cofactor evidence="5">
        <name>heme</name>
        <dbReference type="ChEBI" id="CHEBI:30413"/>
    </cofactor>
</comment>
<sequence>MEFNFVLLSITLTFLFIINRTFFNRSRIKNHPPGPIGLPVLGNLHQLGPRPHESLSNLSKIYGHLMSLRLGSITVVIASSPSTAQEILHKNDQTFANRPIPDSVAAQPHVEGTLAWVPGNHRWRNRRRICSTQMFTDQKLDSLQHFRHSKVHQLIQHIKKHSLAGTPVDIGALAFASTLNLISNTIFSIDLVDPNFETAGEFKDLVWRIMEDAGKPNISDYFPVLKRFDLQGVRRHVQVSYFRLHEIFDEIIEKRLKSRELSDERNGDFLDILLDQMKEGGSGFSIETIKPLILDLFIAGSDTSGLTTEWAMAELLHKPETLKKARKEVLEVIGANREVKESDINRLPYIQAIVKETLRLHPPVPLLLPYVAGNNVEIGGHTIKKGNQVMINAWCIGRNPQYWDDPMSFLPERFMGSKIDYKGRDFEYLPFGAGRRICPGLPLANRMVNLMLAAIIHSYDWKLPEGVTPKNLDMTEQYGITLKKAVPVCAIPIIDQN</sequence>
<dbReference type="GO" id="GO:0005506">
    <property type="term" value="F:iron ion binding"/>
    <property type="evidence" value="ECO:0007669"/>
    <property type="project" value="InterPro"/>
</dbReference>
<dbReference type="SUPFAM" id="SSF48264">
    <property type="entry name" value="Cytochrome P450"/>
    <property type="match status" value="1"/>
</dbReference>
<organism evidence="8 9">
    <name type="scientific">Quillaja saponaria</name>
    <name type="common">Soap bark tree</name>
    <dbReference type="NCBI Taxonomy" id="32244"/>
    <lineage>
        <taxon>Eukaryota</taxon>
        <taxon>Viridiplantae</taxon>
        <taxon>Streptophyta</taxon>
        <taxon>Embryophyta</taxon>
        <taxon>Tracheophyta</taxon>
        <taxon>Spermatophyta</taxon>
        <taxon>Magnoliopsida</taxon>
        <taxon>eudicotyledons</taxon>
        <taxon>Gunneridae</taxon>
        <taxon>Pentapetalae</taxon>
        <taxon>rosids</taxon>
        <taxon>fabids</taxon>
        <taxon>Fabales</taxon>
        <taxon>Quillajaceae</taxon>
        <taxon>Quillaja</taxon>
    </lineage>
</organism>
<dbReference type="PANTHER" id="PTHR47950:SF44">
    <property type="entry name" value="CYTOCHROME P450, FAMILY 76, SUBFAMILY C, POLYPEPTIDE 5-RELATED"/>
    <property type="match status" value="1"/>
</dbReference>
<proteinExistence type="inferred from homology"/>
<keyword evidence="4 5" id="KW-0408">Iron</keyword>
<evidence type="ECO:0000256" key="7">
    <source>
        <dbReference type="SAM" id="Phobius"/>
    </source>
</evidence>
<dbReference type="EMBL" id="JARAOO010000004">
    <property type="protein sequence ID" value="KAJ7972076.1"/>
    <property type="molecule type" value="Genomic_DNA"/>
</dbReference>
<comment type="similarity">
    <text evidence="1 6">Belongs to the cytochrome P450 family.</text>
</comment>
<dbReference type="AlphaFoldDB" id="A0AAD7PZQ8"/>
<protein>
    <submittedName>
        <fullName evidence="8">Cytochrome P450 family protein</fullName>
    </submittedName>
</protein>
<evidence type="ECO:0000256" key="2">
    <source>
        <dbReference type="ARBA" id="ARBA00022723"/>
    </source>
</evidence>
<dbReference type="PRINTS" id="PR00463">
    <property type="entry name" value="EP450I"/>
</dbReference>
<keyword evidence="7" id="KW-1133">Transmembrane helix</keyword>
<keyword evidence="7" id="KW-0472">Membrane</keyword>
<dbReference type="Proteomes" id="UP001163823">
    <property type="component" value="Chromosome 4"/>
</dbReference>
<dbReference type="FunFam" id="1.10.630.10:FF:000007">
    <property type="entry name" value="Cytochrome P450 76C4"/>
    <property type="match status" value="1"/>
</dbReference>
<keyword evidence="6" id="KW-0503">Monooxygenase</keyword>
<dbReference type="CDD" id="cd11073">
    <property type="entry name" value="CYP76-like"/>
    <property type="match status" value="1"/>
</dbReference>
<dbReference type="InterPro" id="IPR001128">
    <property type="entry name" value="Cyt_P450"/>
</dbReference>
<gene>
    <name evidence="8" type="ORF">O6P43_010018</name>
</gene>
<keyword evidence="7" id="KW-0812">Transmembrane</keyword>
<dbReference type="GO" id="GO:0004497">
    <property type="term" value="F:monooxygenase activity"/>
    <property type="evidence" value="ECO:0007669"/>
    <property type="project" value="UniProtKB-KW"/>
</dbReference>
<evidence type="ECO:0000256" key="6">
    <source>
        <dbReference type="RuleBase" id="RU000461"/>
    </source>
</evidence>
<dbReference type="Gene3D" id="1.10.630.10">
    <property type="entry name" value="Cytochrome P450"/>
    <property type="match status" value="1"/>
</dbReference>
<dbReference type="InterPro" id="IPR002401">
    <property type="entry name" value="Cyt_P450_E_grp-I"/>
</dbReference>
<dbReference type="Pfam" id="PF00067">
    <property type="entry name" value="p450"/>
    <property type="match status" value="1"/>
</dbReference>
<keyword evidence="5 6" id="KW-0349">Heme</keyword>
<evidence type="ECO:0000256" key="1">
    <source>
        <dbReference type="ARBA" id="ARBA00010617"/>
    </source>
</evidence>